<dbReference type="PROSITE" id="PS51096">
    <property type="entry name" value="PTS_EIIA_TYPE_4"/>
    <property type="match status" value="1"/>
</dbReference>
<keyword evidence="6" id="KW-0598">Phosphotransferase system</keyword>
<dbReference type="GO" id="GO:0016020">
    <property type="term" value="C:membrane"/>
    <property type="evidence" value="ECO:0007669"/>
    <property type="project" value="InterPro"/>
</dbReference>
<evidence type="ECO:0000256" key="1">
    <source>
        <dbReference type="ARBA" id="ARBA00004496"/>
    </source>
</evidence>
<dbReference type="OrthoDB" id="9799827at2"/>
<keyword evidence="3" id="KW-0963">Cytoplasm</keyword>
<dbReference type="PANTHER" id="PTHR33799:SF1">
    <property type="entry name" value="PTS SYSTEM MANNOSE-SPECIFIC EIIAB COMPONENT-RELATED"/>
    <property type="match status" value="1"/>
</dbReference>
<keyword evidence="4" id="KW-0762">Sugar transport</keyword>
<dbReference type="InterPro" id="IPR036662">
    <property type="entry name" value="PTS_EIIA_man-typ_sf"/>
</dbReference>
<dbReference type="GO" id="GO:0009401">
    <property type="term" value="P:phosphoenolpyruvate-dependent sugar phosphotransferase system"/>
    <property type="evidence" value="ECO:0007669"/>
    <property type="project" value="UniProtKB-KW"/>
</dbReference>
<evidence type="ECO:0000313" key="9">
    <source>
        <dbReference type="EMBL" id="KKY01008.1"/>
    </source>
</evidence>
<evidence type="ECO:0000256" key="6">
    <source>
        <dbReference type="ARBA" id="ARBA00022683"/>
    </source>
</evidence>
<dbReference type="RefSeq" id="WP_046823336.1">
    <property type="nucleotide sequence ID" value="NZ_LBBT01000222.1"/>
</dbReference>
<comment type="caution">
    <text evidence="9">The sequence shown here is derived from an EMBL/GenBank/DDBJ whole genome shotgun (WGS) entry which is preliminary data.</text>
</comment>
<keyword evidence="2" id="KW-0813">Transport</keyword>
<evidence type="ECO:0000256" key="5">
    <source>
        <dbReference type="ARBA" id="ARBA00022679"/>
    </source>
</evidence>
<dbReference type="Pfam" id="PF03610">
    <property type="entry name" value="EIIA-man"/>
    <property type="match status" value="1"/>
</dbReference>
<proteinExistence type="predicted"/>
<evidence type="ECO:0000256" key="3">
    <source>
        <dbReference type="ARBA" id="ARBA00022490"/>
    </source>
</evidence>
<dbReference type="EMBL" id="LBBT01000222">
    <property type="protein sequence ID" value="KKY01008.1"/>
    <property type="molecule type" value="Genomic_DNA"/>
</dbReference>
<dbReference type="InterPro" id="IPR051471">
    <property type="entry name" value="Bacterial_PTS_sugar_comp"/>
</dbReference>
<dbReference type="GO" id="GO:0005737">
    <property type="term" value="C:cytoplasm"/>
    <property type="evidence" value="ECO:0007669"/>
    <property type="project" value="UniProtKB-SubCell"/>
</dbReference>
<evidence type="ECO:0000256" key="2">
    <source>
        <dbReference type="ARBA" id="ARBA00022448"/>
    </source>
</evidence>
<dbReference type="PATRIC" id="fig|1629550.3.peg.1675"/>
<dbReference type="InterPro" id="IPR004701">
    <property type="entry name" value="PTS_EIIA_man-typ"/>
</dbReference>
<dbReference type="CDD" id="cd00006">
    <property type="entry name" value="PTS_IIA_man"/>
    <property type="match status" value="1"/>
</dbReference>
<feature type="domain" description="PTS EIIA type-4" evidence="8">
    <location>
        <begin position="1"/>
        <end position="134"/>
    </location>
</feature>
<accession>A0A0M3DFH1</accession>
<dbReference type="PANTHER" id="PTHR33799">
    <property type="entry name" value="PTS PERMEASE-RELATED-RELATED"/>
    <property type="match status" value="1"/>
</dbReference>
<dbReference type="Gene3D" id="3.40.50.510">
    <property type="entry name" value="Phosphotransferase system, mannose-type IIA component"/>
    <property type="match status" value="1"/>
</dbReference>
<reference evidence="9 10" key="1">
    <citation type="submission" date="2015-04" db="EMBL/GenBank/DDBJ databases">
        <title>Microcin producing Clostridium sp. JC272T.</title>
        <authorList>
            <person name="Jyothsna T."/>
            <person name="Sasikala C."/>
            <person name="Ramana C."/>
        </authorList>
    </citation>
    <scope>NUCLEOTIDE SEQUENCE [LARGE SCALE GENOMIC DNA]</scope>
    <source>
        <strain evidence="9 10">JC272</strain>
    </source>
</reference>
<evidence type="ECO:0000313" key="10">
    <source>
        <dbReference type="Proteomes" id="UP000034407"/>
    </source>
</evidence>
<evidence type="ECO:0000256" key="7">
    <source>
        <dbReference type="ARBA" id="ARBA00022777"/>
    </source>
</evidence>
<evidence type="ECO:0000259" key="8">
    <source>
        <dbReference type="PROSITE" id="PS51096"/>
    </source>
</evidence>
<gene>
    <name evidence="9" type="ORF">VN21_11100</name>
</gene>
<dbReference type="SUPFAM" id="SSF53062">
    <property type="entry name" value="PTS system fructose IIA component-like"/>
    <property type="match status" value="1"/>
</dbReference>
<dbReference type="AlphaFoldDB" id="A0A0M3DFH1"/>
<dbReference type="Proteomes" id="UP000034407">
    <property type="component" value="Unassembled WGS sequence"/>
</dbReference>
<organism evidence="9 10">
    <name type="scientific">Paraclostridium benzoelyticum</name>
    <dbReference type="NCBI Taxonomy" id="1629550"/>
    <lineage>
        <taxon>Bacteria</taxon>
        <taxon>Bacillati</taxon>
        <taxon>Bacillota</taxon>
        <taxon>Clostridia</taxon>
        <taxon>Peptostreptococcales</taxon>
        <taxon>Peptostreptococcaceae</taxon>
        <taxon>Paraclostridium</taxon>
    </lineage>
</organism>
<keyword evidence="7" id="KW-0418">Kinase</keyword>
<name>A0A0M3DFH1_9FIRM</name>
<dbReference type="InterPro" id="IPR033887">
    <property type="entry name" value="PTS_IIA_man"/>
</dbReference>
<keyword evidence="10" id="KW-1185">Reference proteome</keyword>
<protein>
    <recommendedName>
        <fullName evidence="8">PTS EIIA type-4 domain-containing protein</fullName>
    </recommendedName>
</protein>
<evidence type="ECO:0000256" key="4">
    <source>
        <dbReference type="ARBA" id="ARBA00022597"/>
    </source>
</evidence>
<keyword evidence="5" id="KW-0808">Transferase</keyword>
<dbReference type="GO" id="GO:0016301">
    <property type="term" value="F:kinase activity"/>
    <property type="evidence" value="ECO:0007669"/>
    <property type="project" value="UniProtKB-KW"/>
</dbReference>
<sequence length="134" mass="14949">MIIITGHGKFASGIKSSLNLIVGEYKFLKVVDFTEEKTPRDLKEEIQLLVNENIESKTYIFTDLAGGTPFKVSSELKLENKNIEVFCGTNLPMVVESTMMESLGCEIDIEAIKETGINSIKPKKKIIEFCEDGI</sequence>
<comment type="subcellular location">
    <subcellularLocation>
        <location evidence="1">Cytoplasm</location>
    </subcellularLocation>
</comment>